<organism evidence="2 3">
    <name type="scientific">Candidatus Zambryskibacteria bacterium CG10_big_fil_rev_8_21_14_0_10_42_12</name>
    <dbReference type="NCBI Taxonomy" id="1975115"/>
    <lineage>
        <taxon>Bacteria</taxon>
        <taxon>Candidatus Zambryskiibacteriota</taxon>
    </lineage>
</organism>
<dbReference type="EMBL" id="PCXL01000013">
    <property type="protein sequence ID" value="PIR38000.1"/>
    <property type="molecule type" value="Genomic_DNA"/>
</dbReference>
<keyword evidence="1" id="KW-1133">Transmembrane helix</keyword>
<keyword evidence="1" id="KW-0472">Membrane</keyword>
<proteinExistence type="predicted"/>
<feature type="transmembrane region" description="Helical" evidence="1">
    <location>
        <begin position="12"/>
        <end position="33"/>
    </location>
</feature>
<protein>
    <submittedName>
        <fullName evidence="2">Uncharacterized protein</fullName>
    </submittedName>
</protein>
<comment type="caution">
    <text evidence="2">The sequence shown here is derived from an EMBL/GenBank/DDBJ whole genome shotgun (WGS) entry which is preliminary data.</text>
</comment>
<reference evidence="2 3" key="1">
    <citation type="submission" date="2017-09" db="EMBL/GenBank/DDBJ databases">
        <title>Depth-based differentiation of microbial function through sediment-hosted aquifers and enrichment of novel symbionts in the deep terrestrial subsurface.</title>
        <authorList>
            <person name="Probst A.J."/>
            <person name="Ladd B."/>
            <person name="Jarett J.K."/>
            <person name="Geller-Mcgrath D.E."/>
            <person name="Sieber C.M."/>
            <person name="Emerson J.B."/>
            <person name="Anantharaman K."/>
            <person name="Thomas B.C."/>
            <person name="Malmstrom R."/>
            <person name="Stieglmeier M."/>
            <person name="Klingl A."/>
            <person name="Woyke T."/>
            <person name="Ryan C.M."/>
            <person name="Banfield J.F."/>
        </authorList>
    </citation>
    <scope>NUCLEOTIDE SEQUENCE [LARGE SCALE GENOMIC DNA]</scope>
    <source>
        <strain evidence="2">CG10_big_fil_rev_8_21_14_0_10_42_12</strain>
    </source>
</reference>
<sequence>MFWKSNQKNTQRYYGVVSTIFLLVAILHFLRIVNGWTLELGGYMIPMWMSWIVVILLGYLTVRGFSYGSK</sequence>
<accession>A0A2H0QUP6</accession>
<keyword evidence="1" id="KW-0812">Transmembrane</keyword>
<name>A0A2H0QUP6_9BACT</name>
<feature type="transmembrane region" description="Helical" evidence="1">
    <location>
        <begin position="45"/>
        <end position="62"/>
    </location>
</feature>
<evidence type="ECO:0000313" key="3">
    <source>
        <dbReference type="Proteomes" id="UP000231333"/>
    </source>
</evidence>
<dbReference type="Proteomes" id="UP000231333">
    <property type="component" value="Unassembled WGS sequence"/>
</dbReference>
<evidence type="ECO:0000313" key="2">
    <source>
        <dbReference type="EMBL" id="PIR38000.1"/>
    </source>
</evidence>
<dbReference type="AlphaFoldDB" id="A0A2H0QUP6"/>
<evidence type="ECO:0000256" key="1">
    <source>
        <dbReference type="SAM" id="Phobius"/>
    </source>
</evidence>
<gene>
    <name evidence="2" type="ORF">COV34_02845</name>
</gene>